<feature type="region of interest" description="Disordered" evidence="9">
    <location>
        <begin position="1"/>
        <end position="35"/>
    </location>
</feature>
<evidence type="ECO:0000256" key="6">
    <source>
        <dbReference type="ARBA" id="ARBA00023034"/>
    </source>
</evidence>
<dbReference type="GO" id="GO:0000139">
    <property type="term" value="C:Golgi membrane"/>
    <property type="evidence" value="ECO:0007669"/>
    <property type="project" value="UniProtKB-SubCell"/>
</dbReference>
<dbReference type="InterPro" id="IPR039899">
    <property type="entry name" value="BET1_SNARE"/>
</dbReference>
<keyword evidence="4" id="KW-0653">Protein transport</keyword>
<sequence length="151" mass="17038">MSSAFRNGGLLHRDPNRTALFSSSRSSSPLPMYNRPSERYAADRTAESLEGQNDEALEGLSAKVKLLKNITIGIGNEVRDSTKMLNGMNDTFGETGSLLGGTMKKMQRMARRQGGQWCMWMVFLGIVMTVFFWTWLLRRCVECYAIAVEKR</sequence>
<dbReference type="PANTHER" id="PTHR12791">
    <property type="entry name" value="GOLGI SNARE BET1-RELATED"/>
    <property type="match status" value="1"/>
</dbReference>
<dbReference type="CDD" id="cd15853">
    <property type="entry name" value="SNARE_Bet1"/>
    <property type="match status" value="1"/>
</dbReference>
<evidence type="ECO:0000256" key="2">
    <source>
        <dbReference type="ARBA" id="ARBA00022448"/>
    </source>
</evidence>
<evidence type="ECO:0000256" key="7">
    <source>
        <dbReference type="ARBA" id="ARBA00023136"/>
    </source>
</evidence>
<evidence type="ECO:0000256" key="3">
    <source>
        <dbReference type="ARBA" id="ARBA00022692"/>
    </source>
</evidence>
<dbReference type="InterPro" id="IPR000727">
    <property type="entry name" value="T_SNARE_dom"/>
</dbReference>
<protein>
    <submittedName>
        <fullName evidence="12">BY PROTMAP: gi|647395598|emb|CDR37148.1| RHTO0S02e11232g1_1 [Rhodosporidium toruloides]</fullName>
    </submittedName>
</protein>
<name>A0A0K3CAR4_RHOTO</name>
<evidence type="ECO:0000256" key="9">
    <source>
        <dbReference type="SAM" id="MobiDB-lite"/>
    </source>
</evidence>
<dbReference type="EMBL" id="CWKI01000001">
    <property type="protein sequence ID" value="CTR04236.1"/>
    <property type="molecule type" value="Genomic_DNA"/>
</dbReference>
<accession>A0A0K3CAR4</accession>
<gene>
    <name evidence="12" type="primary">FGENESH: predicted gene_1.97</name>
    <name evidence="12" type="ORF">BN2166_0000970</name>
</gene>
<feature type="transmembrane region" description="Helical" evidence="10">
    <location>
        <begin position="117"/>
        <end position="136"/>
    </location>
</feature>
<dbReference type="OMA" id="ARQGCRW"/>
<keyword evidence="5 10" id="KW-1133">Transmembrane helix</keyword>
<dbReference type="GO" id="GO:0015031">
    <property type="term" value="P:protein transport"/>
    <property type="evidence" value="ECO:0007669"/>
    <property type="project" value="UniProtKB-KW"/>
</dbReference>
<dbReference type="SUPFAM" id="SSF58038">
    <property type="entry name" value="SNARE fusion complex"/>
    <property type="match status" value="1"/>
</dbReference>
<evidence type="ECO:0000313" key="13">
    <source>
        <dbReference type="Proteomes" id="UP000199069"/>
    </source>
</evidence>
<dbReference type="SMART" id="SM00397">
    <property type="entry name" value="t_SNARE"/>
    <property type="match status" value="1"/>
</dbReference>
<dbReference type="AlphaFoldDB" id="A0A0K3CAR4"/>
<dbReference type="Gene3D" id="1.20.5.110">
    <property type="match status" value="1"/>
</dbReference>
<comment type="subcellular location">
    <subcellularLocation>
        <location evidence="8">Endomembrane system</location>
        <topology evidence="8">Single-pass type IV membrane protein</topology>
    </subcellularLocation>
    <subcellularLocation>
        <location evidence="1">Golgi apparatus membrane</location>
    </subcellularLocation>
</comment>
<reference evidence="12 13" key="1">
    <citation type="submission" date="2015-07" db="EMBL/GenBank/DDBJ databases">
        <authorList>
            <person name="Cajimat M.N.B."/>
            <person name="Milazzo M.L."/>
            <person name="Fulhorst C.F."/>
        </authorList>
    </citation>
    <scope>NUCLEOTIDE SEQUENCE [LARGE SCALE GENOMIC DNA]</scope>
    <source>
        <strain evidence="12">Single colony</strain>
    </source>
</reference>
<dbReference type="PROSITE" id="PS50192">
    <property type="entry name" value="T_SNARE"/>
    <property type="match status" value="1"/>
</dbReference>
<keyword evidence="7 10" id="KW-0472">Membrane</keyword>
<evidence type="ECO:0000313" key="12">
    <source>
        <dbReference type="EMBL" id="CTR04236.1"/>
    </source>
</evidence>
<evidence type="ECO:0000256" key="8">
    <source>
        <dbReference type="ARBA" id="ARBA00046280"/>
    </source>
</evidence>
<evidence type="ECO:0000256" key="4">
    <source>
        <dbReference type="ARBA" id="ARBA00022927"/>
    </source>
</evidence>
<proteinExistence type="predicted"/>
<evidence type="ECO:0000256" key="10">
    <source>
        <dbReference type="SAM" id="Phobius"/>
    </source>
</evidence>
<dbReference type="Proteomes" id="UP000199069">
    <property type="component" value="Unassembled WGS sequence"/>
</dbReference>
<feature type="domain" description="T-SNARE coiled-coil homology" evidence="11">
    <location>
        <begin position="47"/>
        <end position="109"/>
    </location>
</feature>
<evidence type="ECO:0000259" key="11">
    <source>
        <dbReference type="PROSITE" id="PS50192"/>
    </source>
</evidence>
<dbReference type="FunFam" id="1.20.5.110:FF:000057">
    <property type="entry name" value="SNARE complex subunit (Bet1), putative"/>
    <property type="match status" value="1"/>
</dbReference>
<keyword evidence="6" id="KW-0333">Golgi apparatus</keyword>
<dbReference type="STRING" id="5286.A0A0K3CAR4"/>
<keyword evidence="2" id="KW-0813">Transport</keyword>
<evidence type="ECO:0000256" key="1">
    <source>
        <dbReference type="ARBA" id="ARBA00004394"/>
    </source>
</evidence>
<keyword evidence="13" id="KW-1185">Reference proteome</keyword>
<organism evidence="12 13">
    <name type="scientific">Rhodotorula toruloides</name>
    <name type="common">Yeast</name>
    <name type="synonym">Rhodosporidium toruloides</name>
    <dbReference type="NCBI Taxonomy" id="5286"/>
    <lineage>
        <taxon>Eukaryota</taxon>
        <taxon>Fungi</taxon>
        <taxon>Dikarya</taxon>
        <taxon>Basidiomycota</taxon>
        <taxon>Pucciniomycotina</taxon>
        <taxon>Microbotryomycetes</taxon>
        <taxon>Sporidiobolales</taxon>
        <taxon>Sporidiobolaceae</taxon>
        <taxon>Rhodotorula</taxon>
    </lineage>
</organism>
<evidence type="ECO:0000256" key="5">
    <source>
        <dbReference type="ARBA" id="ARBA00022989"/>
    </source>
</evidence>
<keyword evidence="3 10" id="KW-0812">Transmembrane</keyword>